<comment type="subcellular location">
    <subcellularLocation>
        <location evidence="1">Cell membrane</location>
        <topology evidence="1">Multi-pass membrane protein</topology>
    </subcellularLocation>
</comment>
<evidence type="ECO:0000313" key="11">
    <source>
        <dbReference type="Proteomes" id="UP000050509"/>
    </source>
</evidence>
<dbReference type="InterPro" id="IPR050297">
    <property type="entry name" value="LipidA_mod_glycosyltrf_83"/>
</dbReference>
<comment type="caution">
    <text evidence="10">The sequence shown here is derived from an EMBL/GenBank/DDBJ whole genome shotgun (WGS) entry which is preliminary data.</text>
</comment>
<feature type="transmembrane region" description="Helical" evidence="8">
    <location>
        <begin position="137"/>
        <end position="160"/>
    </location>
</feature>
<dbReference type="PANTHER" id="PTHR33908:SF11">
    <property type="entry name" value="MEMBRANE PROTEIN"/>
    <property type="match status" value="1"/>
</dbReference>
<evidence type="ECO:0000256" key="7">
    <source>
        <dbReference type="ARBA" id="ARBA00023136"/>
    </source>
</evidence>
<evidence type="ECO:0000256" key="1">
    <source>
        <dbReference type="ARBA" id="ARBA00004651"/>
    </source>
</evidence>
<accession>A0A0P9DEI3</accession>
<dbReference type="AlphaFoldDB" id="A0A0P9DEI3"/>
<evidence type="ECO:0000313" key="10">
    <source>
        <dbReference type="EMBL" id="KPV48496.1"/>
    </source>
</evidence>
<organism evidence="10 11">
    <name type="scientific">Kouleothrix aurantiaca</name>
    <dbReference type="NCBI Taxonomy" id="186479"/>
    <lineage>
        <taxon>Bacteria</taxon>
        <taxon>Bacillati</taxon>
        <taxon>Chloroflexota</taxon>
        <taxon>Chloroflexia</taxon>
        <taxon>Chloroflexales</taxon>
        <taxon>Roseiflexineae</taxon>
        <taxon>Roseiflexaceae</taxon>
        <taxon>Kouleothrix</taxon>
    </lineage>
</organism>
<protein>
    <recommendedName>
        <fullName evidence="9">Glycosyltransferase RgtA/B/C/D-like domain-containing protein</fullName>
    </recommendedName>
</protein>
<dbReference type="Pfam" id="PF13231">
    <property type="entry name" value="PMT_2"/>
    <property type="match status" value="1"/>
</dbReference>
<evidence type="ECO:0000256" key="8">
    <source>
        <dbReference type="SAM" id="Phobius"/>
    </source>
</evidence>
<keyword evidence="7 8" id="KW-0472">Membrane</keyword>
<dbReference type="PANTHER" id="PTHR33908">
    <property type="entry name" value="MANNOSYLTRANSFERASE YKCB-RELATED"/>
    <property type="match status" value="1"/>
</dbReference>
<dbReference type="GO" id="GO:0005886">
    <property type="term" value="C:plasma membrane"/>
    <property type="evidence" value="ECO:0007669"/>
    <property type="project" value="UniProtKB-SubCell"/>
</dbReference>
<evidence type="ECO:0000256" key="4">
    <source>
        <dbReference type="ARBA" id="ARBA00022679"/>
    </source>
</evidence>
<evidence type="ECO:0000256" key="2">
    <source>
        <dbReference type="ARBA" id="ARBA00022475"/>
    </source>
</evidence>
<dbReference type="InterPro" id="IPR038731">
    <property type="entry name" value="RgtA/B/C-like"/>
</dbReference>
<feature type="transmembrane region" description="Helical" evidence="8">
    <location>
        <begin position="111"/>
        <end position="130"/>
    </location>
</feature>
<evidence type="ECO:0000256" key="6">
    <source>
        <dbReference type="ARBA" id="ARBA00022989"/>
    </source>
</evidence>
<evidence type="ECO:0000259" key="9">
    <source>
        <dbReference type="Pfam" id="PF13231"/>
    </source>
</evidence>
<dbReference type="EMBL" id="LJCR01002606">
    <property type="protein sequence ID" value="KPV48496.1"/>
    <property type="molecule type" value="Genomic_DNA"/>
</dbReference>
<keyword evidence="4" id="KW-0808">Transferase</keyword>
<reference evidence="10 11" key="1">
    <citation type="submission" date="2015-09" db="EMBL/GenBank/DDBJ databases">
        <title>Draft genome sequence of Kouleothrix aurantiaca JCM 19913.</title>
        <authorList>
            <person name="Hemp J."/>
        </authorList>
    </citation>
    <scope>NUCLEOTIDE SEQUENCE [LARGE SCALE GENOMIC DNA]</scope>
    <source>
        <strain evidence="10 11">COM-B</strain>
    </source>
</reference>
<name>A0A0P9DEI3_9CHLR</name>
<sequence length="161" mass="18227">MWWDEGWTLSVARTWAERGFYGRVLEGQLAPPGLEAAMSVTGPVALSFRLFGVGLWQGRLVGILFLALAFALLYSLAQRLFNRRVALATLAVLLLTPMHPQLHPLLMARQVLAETPMFAYLLLGYFFLLFGLERSRWWLVLAAFFWGVGLITKAQALPFWL</sequence>
<evidence type="ECO:0000256" key="3">
    <source>
        <dbReference type="ARBA" id="ARBA00022676"/>
    </source>
</evidence>
<feature type="non-terminal residue" evidence="10">
    <location>
        <position position="161"/>
    </location>
</feature>
<gene>
    <name evidence="10" type="ORF">SE17_37750</name>
</gene>
<keyword evidence="3" id="KW-0328">Glycosyltransferase</keyword>
<dbReference type="GO" id="GO:0009103">
    <property type="term" value="P:lipopolysaccharide biosynthetic process"/>
    <property type="evidence" value="ECO:0007669"/>
    <property type="project" value="UniProtKB-ARBA"/>
</dbReference>
<feature type="domain" description="Glycosyltransferase RgtA/B/C/D-like" evidence="9">
    <location>
        <begin position="45"/>
        <end position="157"/>
    </location>
</feature>
<keyword evidence="11" id="KW-1185">Reference proteome</keyword>
<keyword evidence="5 8" id="KW-0812">Transmembrane</keyword>
<keyword evidence="6 8" id="KW-1133">Transmembrane helix</keyword>
<feature type="transmembrane region" description="Helical" evidence="8">
    <location>
        <begin position="56"/>
        <end position="74"/>
    </location>
</feature>
<proteinExistence type="predicted"/>
<feature type="transmembrane region" description="Helical" evidence="8">
    <location>
        <begin position="81"/>
        <end position="99"/>
    </location>
</feature>
<dbReference type="GO" id="GO:0016763">
    <property type="term" value="F:pentosyltransferase activity"/>
    <property type="evidence" value="ECO:0007669"/>
    <property type="project" value="TreeGrafter"/>
</dbReference>
<evidence type="ECO:0000256" key="5">
    <source>
        <dbReference type="ARBA" id="ARBA00022692"/>
    </source>
</evidence>
<dbReference type="Proteomes" id="UP000050509">
    <property type="component" value="Unassembled WGS sequence"/>
</dbReference>
<keyword evidence="2" id="KW-1003">Cell membrane</keyword>